<gene>
    <name evidence="1" type="ORF">BBK36DRAFT_1141160</name>
</gene>
<dbReference type="AlphaFoldDB" id="A0A2T4BAE9"/>
<dbReference type="GeneID" id="36601550"/>
<keyword evidence="2" id="KW-1185">Reference proteome</keyword>
<protein>
    <submittedName>
        <fullName evidence="1">Uncharacterized protein</fullName>
    </submittedName>
</protein>
<organism evidence="1 2">
    <name type="scientific">Trichoderma citrinoviride</name>
    <dbReference type="NCBI Taxonomy" id="58853"/>
    <lineage>
        <taxon>Eukaryota</taxon>
        <taxon>Fungi</taxon>
        <taxon>Dikarya</taxon>
        <taxon>Ascomycota</taxon>
        <taxon>Pezizomycotina</taxon>
        <taxon>Sordariomycetes</taxon>
        <taxon>Hypocreomycetidae</taxon>
        <taxon>Hypocreales</taxon>
        <taxon>Hypocreaceae</taxon>
        <taxon>Trichoderma</taxon>
    </lineage>
</organism>
<proteinExistence type="predicted"/>
<dbReference type="EMBL" id="KZ680213">
    <property type="protein sequence ID" value="PTB66304.1"/>
    <property type="molecule type" value="Genomic_DNA"/>
</dbReference>
<reference evidence="2" key="1">
    <citation type="submission" date="2016-07" db="EMBL/GenBank/DDBJ databases">
        <title>Multiple horizontal gene transfer events from other fungi enriched the ability of initially mycotrophic Trichoderma (Ascomycota) to feed on dead plant biomass.</title>
        <authorList>
            <consortium name="DOE Joint Genome Institute"/>
            <person name="Atanasova L."/>
            <person name="Chenthamara K."/>
            <person name="Zhang J."/>
            <person name="Grujic M."/>
            <person name="Henrissat B."/>
            <person name="Kuo A."/>
            <person name="Aerts A."/>
            <person name="Salamov A."/>
            <person name="Lipzen A."/>
            <person name="Labutti K."/>
            <person name="Barry K."/>
            <person name="Miao Y."/>
            <person name="Rahimi M.J."/>
            <person name="Shen Q."/>
            <person name="Grigoriev I.V."/>
            <person name="Kubicek C.P."/>
            <person name="Druzhinina I.S."/>
        </authorList>
    </citation>
    <scope>NUCLEOTIDE SEQUENCE [LARGE SCALE GENOMIC DNA]</scope>
    <source>
        <strain evidence="2">TUCIM 6016</strain>
    </source>
</reference>
<dbReference type="RefSeq" id="XP_024749624.1">
    <property type="nucleotide sequence ID" value="XM_024893432.1"/>
</dbReference>
<dbReference type="Proteomes" id="UP000241546">
    <property type="component" value="Unassembled WGS sequence"/>
</dbReference>
<sequence>MSFGVSDIRCSNIRTPGYLVMWAPTCASRIHIHDGTMALQSGNSNVALTAVIASWLVHIISPHPSDIDGKCNIKGHSSHPIGPATRISHRSCMRFTKHDAVIRHTKNRNGFKVELEYYEGTRAIAGCEDKKLIGTPGRVPALSDLVRRLSTTTTLEGAVGAVGAWRMLVPSRGNRRCSMRRLLGP</sequence>
<name>A0A2T4BAE9_9HYPO</name>
<accession>A0A2T4BAE9</accession>
<evidence type="ECO:0000313" key="1">
    <source>
        <dbReference type="EMBL" id="PTB66304.1"/>
    </source>
</evidence>
<evidence type="ECO:0000313" key="2">
    <source>
        <dbReference type="Proteomes" id="UP000241546"/>
    </source>
</evidence>